<dbReference type="RefSeq" id="XP_016760228.1">
    <property type="nucleotide sequence ID" value="XM_016902604.1"/>
</dbReference>
<proteinExistence type="predicted"/>
<feature type="compositionally biased region" description="Polar residues" evidence="1">
    <location>
        <begin position="1"/>
        <end position="12"/>
    </location>
</feature>
<dbReference type="eggNOG" id="ENOG502RHJV">
    <property type="taxonomic scope" value="Eukaryota"/>
</dbReference>
<dbReference type="EMBL" id="KB456265">
    <property type="protein sequence ID" value="EMF12107.1"/>
    <property type="molecule type" value="Genomic_DNA"/>
</dbReference>
<name>N1QFS8_SPHMS</name>
<sequence length="275" mass="32004">MRFFASRSTPSMASIDKASTHRSRARSPPRPPAENVLQLLERLQHVQGDLIRIYTSEDLVEPIFVQEGLLRLVFRGSFWFERIMRQMEFEGTDRLVLHTQEDILALFVFWAFHTRVPGLHEFGKYHSIPSQDDEDDYQTLLVRTWVFADSVDLPAFQNALMVKLFDALDNPAKDLTAETLQICLLVSESATRMRWALVQYMLWWEDQSTRGMNDYEPTPHPRLQPYINIEEVKGIEADLHAAREVRSGMNNQERKKRPIAGLFFVCDPCAKSCWQ</sequence>
<feature type="region of interest" description="Disordered" evidence="1">
    <location>
        <begin position="1"/>
        <end position="31"/>
    </location>
</feature>
<protein>
    <recommendedName>
        <fullName evidence="4">BTB domain-containing protein</fullName>
    </recommendedName>
</protein>
<dbReference type="GeneID" id="27899741"/>
<accession>N1QFS8</accession>
<organism evidence="2 3">
    <name type="scientific">Sphaerulina musiva (strain SO2202)</name>
    <name type="common">Poplar stem canker fungus</name>
    <name type="synonym">Septoria musiva</name>
    <dbReference type="NCBI Taxonomy" id="692275"/>
    <lineage>
        <taxon>Eukaryota</taxon>
        <taxon>Fungi</taxon>
        <taxon>Dikarya</taxon>
        <taxon>Ascomycota</taxon>
        <taxon>Pezizomycotina</taxon>
        <taxon>Dothideomycetes</taxon>
        <taxon>Dothideomycetidae</taxon>
        <taxon>Mycosphaerellales</taxon>
        <taxon>Mycosphaerellaceae</taxon>
        <taxon>Sphaerulina</taxon>
    </lineage>
</organism>
<evidence type="ECO:0000313" key="3">
    <source>
        <dbReference type="Proteomes" id="UP000016931"/>
    </source>
</evidence>
<dbReference type="HOGENOM" id="CLU_847775_0_0_1"/>
<dbReference type="AlphaFoldDB" id="N1QFS8"/>
<dbReference type="STRING" id="692275.N1QFS8"/>
<evidence type="ECO:0008006" key="4">
    <source>
        <dbReference type="Google" id="ProtNLM"/>
    </source>
</evidence>
<evidence type="ECO:0000313" key="2">
    <source>
        <dbReference type="EMBL" id="EMF12107.1"/>
    </source>
</evidence>
<keyword evidence="3" id="KW-1185">Reference proteome</keyword>
<dbReference type="Proteomes" id="UP000016931">
    <property type="component" value="Unassembled WGS sequence"/>
</dbReference>
<reference evidence="2 3" key="1">
    <citation type="journal article" date="2012" name="PLoS Pathog.">
        <title>Diverse lifestyles and strategies of plant pathogenesis encoded in the genomes of eighteen Dothideomycetes fungi.</title>
        <authorList>
            <person name="Ohm R.A."/>
            <person name="Feau N."/>
            <person name="Henrissat B."/>
            <person name="Schoch C.L."/>
            <person name="Horwitz B.A."/>
            <person name="Barry K.W."/>
            <person name="Condon B.J."/>
            <person name="Copeland A.C."/>
            <person name="Dhillon B."/>
            <person name="Glaser F."/>
            <person name="Hesse C.N."/>
            <person name="Kosti I."/>
            <person name="LaButti K."/>
            <person name="Lindquist E.A."/>
            <person name="Lucas S."/>
            <person name="Salamov A.A."/>
            <person name="Bradshaw R.E."/>
            <person name="Ciuffetti L."/>
            <person name="Hamelin R.C."/>
            <person name="Kema G.H.J."/>
            <person name="Lawrence C."/>
            <person name="Scott J.A."/>
            <person name="Spatafora J.W."/>
            <person name="Turgeon B.G."/>
            <person name="de Wit P.J.G.M."/>
            <person name="Zhong S."/>
            <person name="Goodwin S.B."/>
            <person name="Grigoriev I.V."/>
        </authorList>
    </citation>
    <scope>NUCLEOTIDE SEQUENCE [LARGE SCALE GENOMIC DNA]</scope>
    <source>
        <strain evidence="2 3">SO2202</strain>
    </source>
</reference>
<evidence type="ECO:0000256" key="1">
    <source>
        <dbReference type="SAM" id="MobiDB-lite"/>
    </source>
</evidence>
<gene>
    <name evidence="2" type="ORF">SEPMUDRAFT_134026</name>
</gene>